<dbReference type="Pfam" id="PF00583">
    <property type="entry name" value="Acetyltransf_1"/>
    <property type="match status" value="1"/>
</dbReference>
<feature type="binding site" evidence="1">
    <location>
        <position position="144"/>
    </location>
    <ligand>
        <name>acetyl-CoA</name>
        <dbReference type="ChEBI" id="CHEBI:57288"/>
    </ligand>
</feature>
<evidence type="ECO:0000256" key="1">
    <source>
        <dbReference type="HAMAP-Rule" id="MF_02210"/>
    </source>
</evidence>
<evidence type="ECO:0000313" key="3">
    <source>
        <dbReference type="EMBL" id="SEH70446.1"/>
    </source>
</evidence>
<comment type="similarity">
    <text evidence="1">Belongs to the acetyltransferase family. RimI subfamily.</text>
</comment>
<feature type="domain" description="N-acetyltransferase" evidence="2">
    <location>
        <begin position="36"/>
        <end position="184"/>
    </location>
</feature>
<comment type="subcellular location">
    <subcellularLocation>
        <location evidence="1">Cytoplasm</location>
    </subcellularLocation>
</comment>
<feature type="active site" description="Proton acceptor" evidence="1">
    <location>
        <position position="139"/>
    </location>
</feature>
<dbReference type="EMBL" id="CDSC02000115">
    <property type="protein sequence ID" value="SEH70446.1"/>
    <property type="molecule type" value="Genomic_DNA"/>
</dbReference>
<dbReference type="AlphaFoldDB" id="A0A1H6KG30"/>
<dbReference type="PANTHER" id="PTHR43072:SF60">
    <property type="entry name" value="L-2,4-DIAMINOBUTYRIC ACID ACETYLTRANSFERASE"/>
    <property type="match status" value="1"/>
</dbReference>
<proteinExistence type="inferred from homology"/>
<reference evidence="4" key="1">
    <citation type="submission" date="2016-06" db="EMBL/GenBank/DDBJ databases">
        <authorList>
            <person name="Petersen J."/>
            <person name="Sayavedra L."/>
        </authorList>
    </citation>
    <scope>NUCLEOTIDE SEQUENCE [LARGE SCALE GENOMIC DNA]</scope>
    <source>
        <strain evidence="4">BazSymA</strain>
    </source>
</reference>
<keyword evidence="1" id="KW-0963">Cytoplasm</keyword>
<keyword evidence="1 3" id="KW-0808">Transferase</keyword>
<dbReference type="CDD" id="cd04301">
    <property type="entry name" value="NAT_SF"/>
    <property type="match status" value="1"/>
</dbReference>
<dbReference type="InterPro" id="IPR000182">
    <property type="entry name" value="GNAT_dom"/>
</dbReference>
<evidence type="ECO:0000259" key="2">
    <source>
        <dbReference type="PROSITE" id="PS51186"/>
    </source>
</evidence>
<comment type="catalytic activity">
    <reaction evidence="1">
        <text>N-terminal L-alanyl-[ribosomal protein bS18] + acetyl-CoA = N-terminal N(alpha)-acetyl-L-alanyl-[ribosomal protein bS18] + CoA + H(+)</text>
        <dbReference type="Rhea" id="RHEA:43756"/>
        <dbReference type="Rhea" id="RHEA-COMP:10676"/>
        <dbReference type="Rhea" id="RHEA-COMP:10677"/>
        <dbReference type="ChEBI" id="CHEBI:15378"/>
        <dbReference type="ChEBI" id="CHEBI:57287"/>
        <dbReference type="ChEBI" id="CHEBI:57288"/>
        <dbReference type="ChEBI" id="CHEBI:64718"/>
        <dbReference type="ChEBI" id="CHEBI:83683"/>
        <dbReference type="EC" id="2.3.1.266"/>
    </reaction>
</comment>
<accession>A0A1H6KG30</accession>
<dbReference type="InterPro" id="IPR006464">
    <property type="entry name" value="AcTrfase_RimI/Ard1"/>
</dbReference>
<sequence>MIKRVFNIVKGLVTYDADREFYAKVFPDTLNRVDLMRFRKMSKTDLPEVLEIERAGYNYPWAEGVFHDCLKAAHYDCWVCEDAENKMVAFCIVSTAVGEATVLNLCISPDERKQGLGGKFMRHIIETAQDRKAESVFLEVRPSNTAAVALYESLGFNEIGMRPGYYKTENGEREDALMMAYTLLPSE</sequence>
<dbReference type="InterPro" id="IPR043690">
    <property type="entry name" value="RimI"/>
</dbReference>
<comment type="function">
    <text evidence="1">Acetylates the N-terminal alanine of ribosomal protein bS18.</text>
</comment>
<dbReference type="SUPFAM" id="SSF55729">
    <property type="entry name" value="Acyl-CoA N-acyltransferases (Nat)"/>
    <property type="match status" value="1"/>
</dbReference>
<keyword evidence="1" id="KW-0012">Acyltransferase</keyword>
<dbReference type="GO" id="GO:0008999">
    <property type="term" value="F:protein-N-terminal-alanine acetyltransferase activity"/>
    <property type="evidence" value="ECO:0007669"/>
    <property type="project" value="UniProtKB-UniRule"/>
</dbReference>
<name>A0A1H6KG30_9GAMM</name>
<gene>
    <name evidence="1" type="primary">rimI</name>
    <name evidence="3" type="ORF">BAZSYMA_ACONTIG27366_1</name>
</gene>
<dbReference type="PANTHER" id="PTHR43072">
    <property type="entry name" value="N-ACETYLTRANSFERASE"/>
    <property type="match status" value="1"/>
</dbReference>
<dbReference type="OrthoDB" id="9796919at2"/>
<dbReference type="NCBIfam" id="TIGR01575">
    <property type="entry name" value="rimI"/>
    <property type="match status" value="1"/>
</dbReference>
<comment type="caution">
    <text evidence="1">Lacks conserved residue(s) required for the propagation of feature annotation.</text>
</comment>
<dbReference type="HAMAP" id="MF_02210">
    <property type="entry name" value="RimI"/>
    <property type="match status" value="1"/>
</dbReference>
<dbReference type="Gene3D" id="3.40.630.30">
    <property type="match status" value="1"/>
</dbReference>
<dbReference type="GO" id="GO:0005737">
    <property type="term" value="C:cytoplasm"/>
    <property type="evidence" value="ECO:0007669"/>
    <property type="project" value="UniProtKB-SubCell"/>
</dbReference>
<feature type="active site" description="Proton donor" evidence="1">
    <location>
        <position position="151"/>
    </location>
</feature>
<protein>
    <recommendedName>
        <fullName evidence="1">[Ribosomal protein bS18]-alanine N-acetyltransferase</fullName>
        <ecNumber evidence="1">2.3.1.266</ecNumber>
    </recommendedName>
</protein>
<dbReference type="PROSITE" id="PS51186">
    <property type="entry name" value="GNAT"/>
    <property type="match status" value="1"/>
</dbReference>
<organism evidence="3 4">
    <name type="scientific">Bathymodiolus azoricus thioautotrophic gill symbiont</name>
    <dbReference type="NCBI Taxonomy" id="235205"/>
    <lineage>
        <taxon>Bacteria</taxon>
        <taxon>Pseudomonadati</taxon>
        <taxon>Pseudomonadota</taxon>
        <taxon>Gammaproteobacteria</taxon>
        <taxon>sulfur-oxidizing symbionts</taxon>
    </lineage>
</organism>
<evidence type="ECO:0000313" key="4">
    <source>
        <dbReference type="Proteomes" id="UP000198988"/>
    </source>
</evidence>
<dbReference type="EC" id="2.3.1.266" evidence="1"/>
<dbReference type="InterPro" id="IPR016181">
    <property type="entry name" value="Acyl_CoA_acyltransferase"/>
</dbReference>
<dbReference type="Proteomes" id="UP000198988">
    <property type="component" value="Unassembled WGS sequence"/>
</dbReference>